<reference evidence="3" key="1">
    <citation type="journal article" date="2014" name="Science">
        <title>Ancient hybridizations among the ancestral genomes of bread wheat.</title>
        <authorList>
            <consortium name="International Wheat Genome Sequencing Consortium,"/>
            <person name="Marcussen T."/>
            <person name="Sandve S.R."/>
            <person name="Heier L."/>
            <person name="Spannagl M."/>
            <person name="Pfeifer M."/>
            <person name="Jakobsen K.S."/>
            <person name="Wulff B.B."/>
            <person name="Steuernagel B."/>
            <person name="Mayer K.F."/>
            <person name="Olsen O.A."/>
        </authorList>
    </citation>
    <scope>NUCLEOTIDE SEQUENCE [LARGE SCALE GENOMIC DNA]</scope>
    <source>
        <strain evidence="3">cv. AL8/78</strain>
    </source>
</reference>
<evidence type="ECO:0000313" key="2">
    <source>
        <dbReference type="EnsemblPlants" id="AET2Gv20668900.16"/>
    </source>
</evidence>
<reference evidence="2" key="5">
    <citation type="journal article" date="2021" name="G3 (Bethesda)">
        <title>Aegilops tauschii genome assembly Aet v5.0 features greater sequence contiguity and improved annotation.</title>
        <authorList>
            <person name="Wang L."/>
            <person name="Zhu T."/>
            <person name="Rodriguez J.C."/>
            <person name="Deal K.R."/>
            <person name="Dubcovsky J."/>
            <person name="McGuire P.E."/>
            <person name="Lux T."/>
            <person name="Spannagl M."/>
            <person name="Mayer K.F.X."/>
            <person name="Baldrich P."/>
            <person name="Meyers B.C."/>
            <person name="Huo N."/>
            <person name="Gu Y.Q."/>
            <person name="Zhou H."/>
            <person name="Devos K.M."/>
            <person name="Bennetzen J.L."/>
            <person name="Unver T."/>
            <person name="Budak H."/>
            <person name="Gulick P.J."/>
            <person name="Galiba G."/>
            <person name="Kalapos B."/>
            <person name="Nelson D.R."/>
            <person name="Li P."/>
            <person name="You F.M."/>
            <person name="Luo M.C."/>
            <person name="Dvorak J."/>
        </authorList>
    </citation>
    <scope>NUCLEOTIDE SEQUENCE [LARGE SCALE GENOMIC DNA]</scope>
    <source>
        <strain evidence="2">cv. AL8/78</strain>
    </source>
</reference>
<organism evidence="2 3">
    <name type="scientific">Aegilops tauschii subsp. strangulata</name>
    <name type="common">Goatgrass</name>
    <dbReference type="NCBI Taxonomy" id="200361"/>
    <lineage>
        <taxon>Eukaryota</taxon>
        <taxon>Viridiplantae</taxon>
        <taxon>Streptophyta</taxon>
        <taxon>Embryophyta</taxon>
        <taxon>Tracheophyta</taxon>
        <taxon>Spermatophyta</taxon>
        <taxon>Magnoliopsida</taxon>
        <taxon>Liliopsida</taxon>
        <taxon>Poales</taxon>
        <taxon>Poaceae</taxon>
        <taxon>BOP clade</taxon>
        <taxon>Pooideae</taxon>
        <taxon>Triticodae</taxon>
        <taxon>Triticeae</taxon>
        <taxon>Triticinae</taxon>
        <taxon>Aegilops</taxon>
    </lineage>
</organism>
<dbReference type="AlphaFoldDB" id="A0A453BXV1"/>
<feature type="compositionally biased region" description="Low complexity" evidence="1">
    <location>
        <begin position="85"/>
        <end position="94"/>
    </location>
</feature>
<feature type="compositionally biased region" description="Basic and acidic residues" evidence="1">
    <location>
        <begin position="48"/>
        <end position="65"/>
    </location>
</feature>
<dbReference type="Proteomes" id="UP000015105">
    <property type="component" value="Chromosome 2D"/>
</dbReference>
<protein>
    <submittedName>
        <fullName evidence="2">Uncharacterized protein</fullName>
    </submittedName>
</protein>
<dbReference type="EnsemblPlants" id="AET2Gv20668900.16">
    <property type="protein sequence ID" value="AET2Gv20668900.16"/>
    <property type="gene ID" value="AET2Gv20668900"/>
</dbReference>
<dbReference type="Gramene" id="AET2Gv20668900.16">
    <property type="protein sequence ID" value="AET2Gv20668900.16"/>
    <property type="gene ID" value="AET2Gv20668900"/>
</dbReference>
<feature type="region of interest" description="Disordered" evidence="1">
    <location>
        <begin position="48"/>
        <end position="106"/>
    </location>
</feature>
<sequence length="153" mass="16278">MAAAGQAIGALRGGLQGRERCSDPRRSREHVAAAALRQHVLPVRRVADHAAVHRERHLEHPREGEGDSDGAGCRPDRAPGGRLPAQQQADAAAQRPHRAVLPQVLEEEGEREAVSLVDAPRSMFGDDDDAAVSLVFALGSGKVIGVVYLCKSC</sequence>
<proteinExistence type="predicted"/>
<reference evidence="3" key="2">
    <citation type="journal article" date="2017" name="Nat. Plants">
        <title>The Aegilops tauschii genome reveals multiple impacts of transposons.</title>
        <authorList>
            <person name="Zhao G."/>
            <person name="Zou C."/>
            <person name="Li K."/>
            <person name="Wang K."/>
            <person name="Li T."/>
            <person name="Gao L."/>
            <person name="Zhang X."/>
            <person name="Wang H."/>
            <person name="Yang Z."/>
            <person name="Liu X."/>
            <person name="Jiang W."/>
            <person name="Mao L."/>
            <person name="Kong X."/>
            <person name="Jiao Y."/>
            <person name="Jia J."/>
        </authorList>
    </citation>
    <scope>NUCLEOTIDE SEQUENCE [LARGE SCALE GENOMIC DNA]</scope>
    <source>
        <strain evidence="3">cv. AL8/78</strain>
    </source>
</reference>
<accession>A0A453BXV1</accession>
<evidence type="ECO:0000313" key="3">
    <source>
        <dbReference type="Proteomes" id="UP000015105"/>
    </source>
</evidence>
<name>A0A453BXV1_AEGTS</name>
<evidence type="ECO:0000256" key="1">
    <source>
        <dbReference type="SAM" id="MobiDB-lite"/>
    </source>
</evidence>
<reference evidence="2" key="3">
    <citation type="journal article" date="2017" name="Nature">
        <title>Genome sequence of the progenitor of the wheat D genome Aegilops tauschii.</title>
        <authorList>
            <person name="Luo M.C."/>
            <person name="Gu Y.Q."/>
            <person name="Puiu D."/>
            <person name="Wang H."/>
            <person name="Twardziok S.O."/>
            <person name="Deal K.R."/>
            <person name="Huo N."/>
            <person name="Zhu T."/>
            <person name="Wang L."/>
            <person name="Wang Y."/>
            <person name="McGuire P.E."/>
            <person name="Liu S."/>
            <person name="Long H."/>
            <person name="Ramasamy R.K."/>
            <person name="Rodriguez J.C."/>
            <person name="Van S.L."/>
            <person name="Yuan L."/>
            <person name="Wang Z."/>
            <person name="Xia Z."/>
            <person name="Xiao L."/>
            <person name="Anderson O.D."/>
            <person name="Ouyang S."/>
            <person name="Liang Y."/>
            <person name="Zimin A.V."/>
            <person name="Pertea G."/>
            <person name="Qi P."/>
            <person name="Bennetzen J.L."/>
            <person name="Dai X."/>
            <person name="Dawson M.W."/>
            <person name="Muller H.G."/>
            <person name="Kugler K."/>
            <person name="Rivarola-Duarte L."/>
            <person name="Spannagl M."/>
            <person name="Mayer K.F.X."/>
            <person name="Lu F.H."/>
            <person name="Bevan M.W."/>
            <person name="Leroy P."/>
            <person name="Li P."/>
            <person name="You F.M."/>
            <person name="Sun Q."/>
            <person name="Liu Z."/>
            <person name="Lyons E."/>
            <person name="Wicker T."/>
            <person name="Salzberg S.L."/>
            <person name="Devos K.M."/>
            <person name="Dvorak J."/>
        </authorList>
    </citation>
    <scope>NUCLEOTIDE SEQUENCE [LARGE SCALE GENOMIC DNA]</scope>
    <source>
        <strain evidence="2">cv. AL8/78</strain>
    </source>
</reference>
<reference evidence="2" key="4">
    <citation type="submission" date="2019-03" db="UniProtKB">
        <authorList>
            <consortium name="EnsemblPlants"/>
        </authorList>
    </citation>
    <scope>IDENTIFICATION</scope>
</reference>
<keyword evidence="3" id="KW-1185">Reference proteome</keyword>